<comment type="caution">
    <text evidence="2">The sequence shown here is derived from an EMBL/GenBank/DDBJ whole genome shotgun (WGS) entry which is preliminary data.</text>
</comment>
<gene>
    <name evidence="2" type="ORF">B296_00008724</name>
</gene>
<feature type="region of interest" description="Disordered" evidence="1">
    <location>
        <begin position="111"/>
        <end position="130"/>
    </location>
</feature>
<sequence>MAGVTQRSTLLHSVLRWPCTLMFRAFLTTLRGQARTWVGPRGRRAPLPVCGVVHLTGPRNSRPPSIPSYPDVLDGTETVKVLLVADRATACNAARDAATYASIHGCRDFGGRQAGRDEAPPSGAAPRTPPAAIEEKGVQVGHAAGQTPPIPLNSTRTEIFFQIRQRGLLKAPNPMKSHPKRHDKRRYCRFHREYGHDTEDCRDLQYQIEDLICRDHLRQYVHDHNPHSLTTDPLETHHPDPKVRSRSKSTSSSAG</sequence>
<proteinExistence type="predicted"/>
<evidence type="ECO:0008006" key="4">
    <source>
        <dbReference type="Google" id="ProtNLM"/>
    </source>
</evidence>
<organism evidence="2 3">
    <name type="scientific">Ensete ventricosum</name>
    <name type="common">Abyssinian banana</name>
    <name type="synonym">Musa ensete</name>
    <dbReference type="NCBI Taxonomy" id="4639"/>
    <lineage>
        <taxon>Eukaryota</taxon>
        <taxon>Viridiplantae</taxon>
        <taxon>Streptophyta</taxon>
        <taxon>Embryophyta</taxon>
        <taxon>Tracheophyta</taxon>
        <taxon>Spermatophyta</taxon>
        <taxon>Magnoliopsida</taxon>
        <taxon>Liliopsida</taxon>
        <taxon>Zingiberales</taxon>
        <taxon>Musaceae</taxon>
        <taxon>Ensete</taxon>
    </lineage>
</organism>
<evidence type="ECO:0000313" key="3">
    <source>
        <dbReference type="Proteomes" id="UP000287651"/>
    </source>
</evidence>
<evidence type="ECO:0000256" key="1">
    <source>
        <dbReference type="SAM" id="MobiDB-lite"/>
    </source>
</evidence>
<name>A0A426ZRJ1_ENSVE</name>
<reference evidence="2 3" key="1">
    <citation type="journal article" date="2014" name="Agronomy (Basel)">
        <title>A Draft Genome Sequence for Ensete ventricosum, the Drought-Tolerant Tree Against Hunger.</title>
        <authorList>
            <person name="Harrison J."/>
            <person name="Moore K.A."/>
            <person name="Paszkiewicz K."/>
            <person name="Jones T."/>
            <person name="Grant M."/>
            <person name="Ambacheew D."/>
            <person name="Muzemil S."/>
            <person name="Studholme D.J."/>
        </authorList>
    </citation>
    <scope>NUCLEOTIDE SEQUENCE [LARGE SCALE GENOMIC DNA]</scope>
</reference>
<dbReference type="Proteomes" id="UP000287651">
    <property type="component" value="Unassembled WGS sequence"/>
</dbReference>
<evidence type="ECO:0000313" key="2">
    <source>
        <dbReference type="EMBL" id="RRT66521.1"/>
    </source>
</evidence>
<protein>
    <recommendedName>
        <fullName evidence="4">Retrotransposon gag domain-containing protein</fullName>
    </recommendedName>
</protein>
<feature type="compositionally biased region" description="Basic and acidic residues" evidence="1">
    <location>
        <begin position="234"/>
        <end position="243"/>
    </location>
</feature>
<dbReference type="EMBL" id="AMZH03005390">
    <property type="protein sequence ID" value="RRT66521.1"/>
    <property type="molecule type" value="Genomic_DNA"/>
</dbReference>
<accession>A0A426ZRJ1</accession>
<feature type="region of interest" description="Disordered" evidence="1">
    <location>
        <begin position="224"/>
        <end position="255"/>
    </location>
</feature>
<dbReference type="AlphaFoldDB" id="A0A426ZRJ1"/>